<dbReference type="SUPFAM" id="SSF53335">
    <property type="entry name" value="S-adenosyl-L-methionine-dependent methyltransferases"/>
    <property type="match status" value="1"/>
</dbReference>
<dbReference type="InterPro" id="IPR050362">
    <property type="entry name" value="Cation-dep_OMT"/>
</dbReference>
<feature type="binding site" evidence="4">
    <location>
        <position position="132"/>
    </location>
    <ligand>
        <name>Mg(2+)</name>
        <dbReference type="ChEBI" id="CHEBI:18420"/>
    </ligand>
</feature>
<dbReference type="HAMAP" id="MF_02217">
    <property type="entry name" value="TrmR_methyltr"/>
    <property type="match status" value="1"/>
</dbReference>
<dbReference type="GO" id="GO:0008171">
    <property type="term" value="F:O-methyltransferase activity"/>
    <property type="evidence" value="ECO:0007669"/>
    <property type="project" value="InterPro"/>
</dbReference>
<dbReference type="GO" id="GO:0000287">
    <property type="term" value="F:magnesium ion binding"/>
    <property type="evidence" value="ECO:0007669"/>
    <property type="project" value="UniProtKB-UniRule"/>
</dbReference>
<dbReference type="EC" id="2.1.1.-" evidence="4"/>
<organism evidence="5 6">
    <name type="scientific">Ornithinibacillus hominis</name>
    <dbReference type="NCBI Taxonomy" id="2763055"/>
    <lineage>
        <taxon>Bacteria</taxon>
        <taxon>Bacillati</taxon>
        <taxon>Bacillota</taxon>
        <taxon>Bacilli</taxon>
        <taxon>Bacillales</taxon>
        <taxon>Bacillaceae</taxon>
        <taxon>Ornithinibacillus</taxon>
    </lineage>
</organism>
<dbReference type="PROSITE" id="PS51682">
    <property type="entry name" value="SAM_OMT_I"/>
    <property type="match status" value="1"/>
</dbReference>
<feature type="binding site" evidence="4">
    <location>
        <position position="82"/>
    </location>
    <ligand>
        <name>S-adenosyl-L-methionine</name>
        <dbReference type="ChEBI" id="CHEBI:59789"/>
    </ligand>
</feature>
<evidence type="ECO:0000313" key="5">
    <source>
        <dbReference type="EMBL" id="MBC5637632.1"/>
    </source>
</evidence>
<evidence type="ECO:0000256" key="4">
    <source>
        <dbReference type="HAMAP-Rule" id="MF_02217"/>
    </source>
</evidence>
<feature type="binding site" evidence="4">
    <location>
        <begin position="110"/>
        <end position="111"/>
    </location>
    <ligand>
        <name>S-adenosyl-L-methionine</name>
        <dbReference type="ChEBI" id="CHEBI:59789"/>
    </ligand>
</feature>
<dbReference type="GO" id="GO:0008757">
    <property type="term" value="F:S-adenosylmethionine-dependent methyltransferase activity"/>
    <property type="evidence" value="ECO:0007669"/>
    <property type="project" value="TreeGrafter"/>
</dbReference>
<gene>
    <name evidence="4" type="primary">trmR</name>
    <name evidence="5" type="ORF">H8S33_12520</name>
</gene>
<comment type="subunit">
    <text evidence="4">Homodimer.</text>
</comment>
<dbReference type="InterPro" id="IPR043675">
    <property type="entry name" value="TrmR_methyltr"/>
</dbReference>
<dbReference type="EMBL" id="JACOOL010000008">
    <property type="protein sequence ID" value="MBC5637632.1"/>
    <property type="molecule type" value="Genomic_DNA"/>
</dbReference>
<dbReference type="InterPro" id="IPR029063">
    <property type="entry name" value="SAM-dependent_MTases_sf"/>
</dbReference>
<evidence type="ECO:0000256" key="3">
    <source>
        <dbReference type="ARBA" id="ARBA00022691"/>
    </source>
</evidence>
<protein>
    <recommendedName>
        <fullName evidence="4">tRNA 5-hydroxyuridine methyltransferase</fullName>
        <ecNumber evidence="4">2.1.1.-</ecNumber>
    </recommendedName>
    <alternativeName>
        <fullName evidence="4">ho5U methyltransferase</fullName>
    </alternativeName>
</protein>
<dbReference type="CDD" id="cd02440">
    <property type="entry name" value="AdoMet_MTases"/>
    <property type="match status" value="1"/>
</dbReference>
<keyword evidence="6" id="KW-1185">Reference proteome</keyword>
<feature type="binding site" evidence="4">
    <location>
        <position position="159"/>
    </location>
    <ligand>
        <name>Mg(2+)</name>
        <dbReference type="ChEBI" id="CHEBI:18420"/>
    </ligand>
</feature>
<dbReference type="AlphaFoldDB" id="A0A923L6W9"/>
<dbReference type="PANTHER" id="PTHR10509">
    <property type="entry name" value="O-METHYLTRANSFERASE-RELATED"/>
    <property type="match status" value="1"/>
</dbReference>
<comment type="catalytic activity">
    <reaction evidence="4">
        <text>5-hydroxyuridine(34) in tRNA + S-adenosyl-L-methionine = 5-methoxyuridine(34) in tRNA + S-adenosyl-L-homocysteine + H(+)</text>
        <dbReference type="Rhea" id="RHEA:60524"/>
        <dbReference type="Rhea" id="RHEA-COMP:13381"/>
        <dbReference type="Rhea" id="RHEA-COMP:15591"/>
        <dbReference type="ChEBI" id="CHEBI:15378"/>
        <dbReference type="ChEBI" id="CHEBI:57856"/>
        <dbReference type="ChEBI" id="CHEBI:59789"/>
        <dbReference type="ChEBI" id="CHEBI:136877"/>
        <dbReference type="ChEBI" id="CHEBI:143860"/>
    </reaction>
</comment>
<keyword evidence="4" id="KW-0460">Magnesium</keyword>
<dbReference type="GO" id="GO:0016300">
    <property type="term" value="F:tRNA (uridine) methyltransferase activity"/>
    <property type="evidence" value="ECO:0007669"/>
    <property type="project" value="UniProtKB-UniRule"/>
</dbReference>
<evidence type="ECO:0000256" key="2">
    <source>
        <dbReference type="ARBA" id="ARBA00022679"/>
    </source>
</evidence>
<dbReference type="Pfam" id="PF01596">
    <property type="entry name" value="Methyltransf_3"/>
    <property type="match status" value="1"/>
</dbReference>
<reference evidence="5" key="1">
    <citation type="submission" date="2020-08" db="EMBL/GenBank/DDBJ databases">
        <title>Genome public.</title>
        <authorList>
            <person name="Liu C."/>
            <person name="Sun Q."/>
        </authorList>
    </citation>
    <scope>NUCLEOTIDE SEQUENCE</scope>
    <source>
        <strain evidence="5">BX22</strain>
    </source>
</reference>
<comment type="similarity">
    <text evidence="4">Belongs to the class I-like SAM-binding methyltransferase superfamily. Cation-dependent O-methyltransferase family.</text>
</comment>
<evidence type="ECO:0000256" key="1">
    <source>
        <dbReference type="ARBA" id="ARBA00022603"/>
    </source>
</evidence>
<feature type="binding site" evidence="4">
    <location>
        <position position="158"/>
    </location>
    <ligand>
        <name>Mg(2+)</name>
        <dbReference type="ChEBI" id="CHEBI:18420"/>
    </ligand>
</feature>
<feature type="binding site" evidence="4">
    <location>
        <position position="132"/>
    </location>
    <ligand>
        <name>S-adenosyl-L-methionine</name>
        <dbReference type="ChEBI" id="CHEBI:59789"/>
    </ligand>
</feature>
<keyword evidence="4" id="KW-0819">tRNA processing</keyword>
<comment type="caution">
    <text evidence="5">The sequence shown here is derived from an EMBL/GenBank/DDBJ whole genome shotgun (WGS) entry which is preliminary data.</text>
</comment>
<dbReference type="Gene3D" id="3.40.50.150">
    <property type="entry name" value="Vaccinia Virus protein VP39"/>
    <property type="match status" value="1"/>
</dbReference>
<proteinExistence type="inferred from homology"/>
<keyword evidence="1 4" id="KW-0489">Methyltransferase</keyword>
<sequence>MDEQLLNYLNSHLPPSEDWVKDIEQQAHIDRVPIMDSIGINFLMQLIRLSKPKRILEIGAAIGYSALRMSEANPEATITTIEKDDKRYQQAIENIRKNNREAAIKIIYGDAIEELSRLAENKNNTYDFIFIDAAKGSYKRFFELCFPLLADHGVIISDNVLFRGYVLDPNFDHPRYKKMVEKIRSYNEWLVNHPSFITTILPIGDGVAISYKK</sequence>
<keyword evidence="2 4" id="KW-0808">Transferase</keyword>
<keyword evidence="3 4" id="KW-0949">S-adenosyl-L-methionine</keyword>
<dbReference type="GO" id="GO:0030488">
    <property type="term" value="P:tRNA methylation"/>
    <property type="evidence" value="ECO:0007669"/>
    <property type="project" value="UniProtKB-UniRule"/>
</dbReference>
<dbReference type="InterPro" id="IPR002935">
    <property type="entry name" value="SAM_O-MeTrfase"/>
</dbReference>
<comment type="function">
    <text evidence="4">Catalyzes the methylation of 5-hydroxyuridine (ho5U) to form 5-methoxyuridine (mo5U) at position 34 in tRNAs.</text>
</comment>
<keyword evidence="4" id="KW-0479">Metal-binding</keyword>
<feature type="binding site" evidence="4">
    <location>
        <position position="35"/>
    </location>
    <ligand>
        <name>S-adenosyl-L-methionine</name>
        <dbReference type="ChEBI" id="CHEBI:59789"/>
    </ligand>
</feature>
<evidence type="ECO:0000313" key="6">
    <source>
        <dbReference type="Proteomes" id="UP000637359"/>
    </source>
</evidence>
<dbReference type="RefSeq" id="WP_186870332.1">
    <property type="nucleotide sequence ID" value="NZ_JACOOL010000008.1"/>
</dbReference>
<dbReference type="PANTHER" id="PTHR10509:SF14">
    <property type="entry name" value="CAFFEOYL-COA O-METHYLTRANSFERASE 3-RELATED"/>
    <property type="match status" value="1"/>
</dbReference>
<dbReference type="Proteomes" id="UP000637359">
    <property type="component" value="Unassembled WGS sequence"/>
</dbReference>
<feature type="binding site" evidence="4">
    <location>
        <position position="65"/>
    </location>
    <ligand>
        <name>S-adenosyl-L-methionine</name>
        <dbReference type="ChEBI" id="CHEBI:59789"/>
    </ligand>
</feature>
<name>A0A923L6W9_9BACI</name>
<accession>A0A923L6W9</accession>